<dbReference type="Proteomes" id="UP001160301">
    <property type="component" value="Unassembled WGS sequence"/>
</dbReference>
<dbReference type="EMBL" id="JARZHI010000002">
    <property type="protein sequence ID" value="MDI1428433.1"/>
    <property type="molecule type" value="Genomic_DNA"/>
</dbReference>
<dbReference type="Gene3D" id="2.130.10.10">
    <property type="entry name" value="YVTN repeat-like/Quinoprotein amine dehydrogenase"/>
    <property type="match status" value="2"/>
</dbReference>
<sequence>MHPRSLLFPALAAVVLAVGCAGRDARKVPAHAARVTPVPAASKKSAAPAANAWPSRPLVQLTHDFQEIAGVAMSAGGARVAVADHEMAAAGCFGYTNLEVTVHDGARGDEIASLHLHDLRLDEMAFTPSGETLAIVARRGMGGFGGPAATLALLDPRTGESHTFDLEPPSGYGGLRLSIAENAVAVGAFLDGRVVLRKLPSGEPLATFTDPSFTAMALSEDGSTLALGTKDGRIRLRGLPEGRAVGDLASPSGAPRSLRFQGDRLIAAAEGGQVWGVPVSGAPPMLIGKLRPDARFVGVASDGHIVDVLQQEDVASVMQGGRWFTVPPPEDRYVEAVAALSPEGDRVVAARGPQVFLRRPRDLTSDGITLGPHLQGSALGAGPLPDGAVLFGAIWKDGTARIWNVRTGQPIVLENGPLPPLSSLAIHAKGAVATVDEGGTAIVWERQGTTLKPRHSVRTNGPASVIAFDVSGDRILVGTRRGEVVIVDGSTGQPRRVVSTGGKAVSGITMQDERTAWIWGPRENVLELDAETGKVALNDEAGVIGLLGGDPNAPTQPSGTAKPRLRLDCWNAVCGLAEEDPSRAGDPVRILASFGMLDRPGAAFVMADGRVDTLGTTSGELFVCREGGKTYPFSHCRDLVEVPGLLGRRLDEVCAQGAAVCPR</sequence>
<dbReference type="PANTHER" id="PTHR19879">
    <property type="entry name" value="TRANSCRIPTION INITIATION FACTOR TFIID"/>
    <property type="match status" value="1"/>
</dbReference>
<dbReference type="SUPFAM" id="SSF50998">
    <property type="entry name" value="Quinoprotein alcohol dehydrogenase-like"/>
    <property type="match status" value="1"/>
</dbReference>
<evidence type="ECO:0000313" key="2">
    <source>
        <dbReference type="Proteomes" id="UP001160301"/>
    </source>
</evidence>
<organism evidence="1 2">
    <name type="scientific">Polyangium sorediatum</name>
    <dbReference type="NCBI Taxonomy" id="889274"/>
    <lineage>
        <taxon>Bacteria</taxon>
        <taxon>Pseudomonadati</taxon>
        <taxon>Myxococcota</taxon>
        <taxon>Polyangia</taxon>
        <taxon>Polyangiales</taxon>
        <taxon>Polyangiaceae</taxon>
        <taxon>Polyangium</taxon>
    </lineage>
</organism>
<proteinExistence type="predicted"/>
<dbReference type="InterPro" id="IPR011047">
    <property type="entry name" value="Quinoprotein_ADH-like_sf"/>
</dbReference>
<accession>A0ABT6NJE0</accession>
<dbReference type="InterPro" id="IPR001680">
    <property type="entry name" value="WD40_rpt"/>
</dbReference>
<reference evidence="1 2" key="1">
    <citation type="submission" date="2023-04" db="EMBL/GenBank/DDBJ databases">
        <title>The genome sequence of Polyangium sorediatum DSM14670.</title>
        <authorList>
            <person name="Zhang X."/>
        </authorList>
    </citation>
    <scope>NUCLEOTIDE SEQUENCE [LARGE SCALE GENOMIC DNA]</scope>
    <source>
        <strain evidence="1 2">DSM 14670</strain>
    </source>
</reference>
<protein>
    <submittedName>
        <fullName evidence="1">WD40 repeat domain-containing protein</fullName>
    </submittedName>
</protein>
<dbReference type="InterPro" id="IPR015943">
    <property type="entry name" value="WD40/YVTN_repeat-like_dom_sf"/>
</dbReference>
<dbReference type="SMART" id="SM00320">
    <property type="entry name" value="WD40"/>
    <property type="match status" value="3"/>
</dbReference>
<evidence type="ECO:0000313" key="1">
    <source>
        <dbReference type="EMBL" id="MDI1428433.1"/>
    </source>
</evidence>
<name>A0ABT6NJE0_9BACT</name>
<comment type="caution">
    <text evidence="1">The sequence shown here is derived from an EMBL/GenBank/DDBJ whole genome shotgun (WGS) entry which is preliminary data.</text>
</comment>
<gene>
    <name evidence="1" type="ORF">QHF89_02985</name>
</gene>
<dbReference type="PANTHER" id="PTHR19879:SF9">
    <property type="entry name" value="TRANSCRIPTION INITIATION FACTOR TFIID SUBUNIT 5"/>
    <property type="match status" value="1"/>
</dbReference>
<dbReference type="PROSITE" id="PS51257">
    <property type="entry name" value="PROKAR_LIPOPROTEIN"/>
    <property type="match status" value="1"/>
</dbReference>
<keyword evidence="2" id="KW-1185">Reference proteome</keyword>